<feature type="transmembrane region" description="Helical" evidence="5">
    <location>
        <begin position="58"/>
        <end position="81"/>
    </location>
</feature>
<dbReference type="RefSeq" id="WP_129462330.1">
    <property type="nucleotide sequence ID" value="NZ_SBKN01000009.1"/>
</dbReference>
<dbReference type="Pfam" id="PF09685">
    <property type="entry name" value="MamF_MmsF"/>
    <property type="match status" value="1"/>
</dbReference>
<keyword evidence="4 5" id="KW-0472">Membrane</keyword>
<comment type="subcellular location">
    <subcellularLocation>
        <location evidence="1">Membrane</location>
        <topology evidence="1">Multi-pass membrane protein</topology>
    </subcellularLocation>
</comment>
<feature type="transmembrane region" description="Helical" evidence="5">
    <location>
        <begin position="101"/>
        <end position="131"/>
    </location>
</feature>
<keyword evidence="2 5" id="KW-0812">Transmembrane</keyword>
<keyword evidence="3 5" id="KW-1133">Transmembrane helix</keyword>
<accession>A0A4Q1K6U3</accession>
<evidence type="ECO:0000313" key="6">
    <source>
        <dbReference type="EMBL" id="RXR20279.1"/>
    </source>
</evidence>
<keyword evidence="7" id="KW-1185">Reference proteome</keyword>
<comment type="caution">
    <text evidence="6">The sequence shown here is derived from an EMBL/GenBank/DDBJ whole genome shotgun (WGS) entry which is preliminary data.</text>
</comment>
<evidence type="ECO:0000256" key="3">
    <source>
        <dbReference type="ARBA" id="ARBA00022989"/>
    </source>
</evidence>
<gene>
    <name evidence="6" type="ORF">EQG61_12735</name>
</gene>
<dbReference type="OrthoDB" id="9808930at2"/>
<evidence type="ECO:0000256" key="1">
    <source>
        <dbReference type="ARBA" id="ARBA00004141"/>
    </source>
</evidence>
<proteinExistence type="predicted"/>
<evidence type="ECO:0000256" key="5">
    <source>
        <dbReference type="SAM" id="Phobius"/>
    </source>
</evidence>
<name>A0A4Q1K6U3_9FLAO</name>
<protein>
    <submittedName>
        <fullName evidence="6">DUF4870 domain-containing protein</fullName>
    </submittedName>
</protein>
<sequence length="173" mass="19534">MTTNERNTATLLHLSALTQYLFPLANYIIPTVIWSSKKENSTFIDQTGRRVMNFQLSILVYMFLLGIVGVFLVLGALINHGGEFTIDSDEIHIGNFMAQEWTAWFVTGIVSFVLLGILKFAEFVLIIYGAVKASNGLLYSYPLSIPFFKVDSIKEDEKMESSDETNLENHHQS</sequence>
<evidence type="ECO:0000256" key="4">
    <source>
        <dbReference type="ARBA" id="ARBA00023136"/>
    </source>
</evidence>
<organism evidence="6 7">
    <name type="scientific">Flavobacterium stagni</name>
    <dbReference type="NCBI Taxonomy" id="2506421"/>
    <lineage>
        <taxon>Bacteria</taxon>
        <taxon>Pseudomonadati</taxon>
        <taxon>Bacteroidota</taxon>
        <taxon>Flavobacteriia</taxon>
        <taxon>Flavobacteriales</taxon>
        <taxon>Flavobacteriaceae</taxon>
        <taxon>Flavobacterium</taxon>
    </lineage>
</organism>
<dbReference type="InterPro" id="IPR019109">
    <property type="entry name" value="MamF_MmsF"/>
</dbReference>
<dbReference type="AlphaFoldDB" id="A0A4Q1K6U3"/>
<reference evidence="7" key="1">
    <citation type="submission" date="2019-01" db="EMBL/GenBank/DDBJ databases">
        <title>Cytophagaceae bacterium strain CAR-16.</title>
        <authorList>
            <person name="Chen W.-M."/>
        </authorList>
    </citation>
    <scope>NUCLEOTIDE SEQUENCE [LARGE SCALE GENOMIC DNA]</scope>
    <source>
        <strain evidence="7">WWJ-16</strain>
    </source>
</reference>
<evidence type="ECO:0000256" key="2">
    <source>
        <dbReference type="ARBA" id="ARBA00022692"/>
    </source>
</evidence>
<evidence type="ECO:0000313" key="7">
    <source>
        <dbReference type="Proteomes" id="UP000289857"/>
    </source>
</evidence>
<dbReference type="EMBL" id="SBKN01000009">
    <property type="protein sequence ID" value="RXR20279.1"/>
    <property type="molecule type" value="Genomic_DNA"/>
</dbReference>
<dbReference type="Proteomes" id="UP000289857">
    <property type="component" value="Unassembled WGS sequence"/>
</dbReference>